<keyword evidence="2" id="KW-1185">Reference proteome</keyword>
<proteinExistence type="predicted"/>
<dbReference type="Gene3D" id="3.20.20.80">
    <property type="entry name" value="Glycosidases"/>
    <property type="match status" value="1"/>
</dbReference>
<dbReference type="AlphaFoldDB" id="A0ABD3D2J5"/>
<name>A0ABD3D2J5_9LAMI</name>
<dbReference type="EMBL" id="JAVIJP010000027">
    <property type="protein sequence ID" value="KAL3635170.1"/>
    <property type="molecule type" value="Genomic_DNA"/>
</dbReference>
<comment type="caution">
    <text evidence="1">The sequence shown here is derived from an EMBL/GenBank/DDBJ whole genome shotgun (WGS) entry which is preliminary data.</text>
</comment>
<evidence type="ECO:0000313" key="1">
    <source>
        <dbReference type="EMBL" id="KAL3635170.1"/>
    </source>
</evidence>
<evidence type="ECO:0000313" key="2">
    <source>
        <dbReference type="Proteomes" id="UP001632038"/>
    </source>
</evidence>
<sequence length="82" mass="9585">MWPDEPLDAFLFTIFDENQKPGPVSERNYRLLYRQRNLRWTVRPLGPTSPGFELHRVCVVERYDLLSLDSIDDVPAEGPILI</sequence>
<accession>A0ABD3D2J5</accession>
<reference evidence="2" key="1">
    <citation type="journal article" date="2024" name="IScience">
        <title>Strigolactones Initiate the Formation of Haustorium-like Structures in Castilleja.</title>
        <authorList>
            <person name="Buerger M."/>
            <person name="Peterson D."/>
            <person name="Chory J."/>
        </authorList>
    </citation>
    <scope>NUCLEOTIDE SEQUENCE [LARGE SCALE GENOMIC DNA]</scope>
</reference>
<protein>
    <submittedName>
        <fullName evidence="1">Uncharacterized protein</fullName>
    </submittedName>
</protein>
<organism evidence="1 2">
    <name type="scientific">Castilleja foliolosa</name>
    <dbReference type="NCBI Taxonomy" id="1961234"/>
    <lineage>
        <taxon>Eukaryota</taxon>
        <taxon>Viridiplantae</taxon>
        <taxon>Streptophyta</taxon>
        <taxon>Embryophyta</taxon>
        <taxon>Tracheophyta</taxon>
        <taxon>Spermatophyta</taxon>
        <taxon>Magnoliopsida</taxon>
        <taxon>eudicotyledons</taxon>
        <taxon>Gunneridae</taxon>
        <taxon>Pentapetalae</taxon>
        <taxon>asterids</taxon>
        <taxon>lamiids</taxon>
        <taxon>Lamiales</taxon>
        <taxon>Orobanchaceae</taxon>
        <taxon>Pedicularideae</taxon>
        <taxon>Castillejinae</taxon>
        <taxon>Castilleja</taxon>
    </lineage>
</organism>
<gene>
    <name evidence="1" type="ORF">CASFOL_019717</name>
</gene>
<dbReference type="Proteomes" id="UP001632038">
    <property type="component" value="Unassembled WGS sequence"/>
</dbReference>